<dbReference type="AlphaFoldDB" id="A0A8E2EMM5"/>
<gene>
    <name evidence="2" type="ORF">AOQ84DRAFT_2079</name>
</gene>
<evidence type="ECO:0000313" key="2">
    <source>
        <dbReference type="EMBL" id="OCL01516.1"/>
    </source>
</evidence>
<reference evidence="2 3" key="1">
    <citation type="journal article" date="2016" name="Nat. Commun.">
        <title>Ectomycorrhizal ecology is imprinted in the genome of the dominant symbiotic fungus Cenococcum geophilum.</title>
        <authorList>
            <consortium name="DOE Joint Genome Institute"/>
            <person name="Peter M."/>
            <person name="Kohler A."/>
            <person name="Ohm R.A."/>
            <person name="Kuo A."/>
            <person name="Krutzmann J."/>
            <person name="Morin E."/>
            <person name="Arend M."/>
            <person name="Barry K.W."/>
            <person name="Binder M."/>
            <person name="Choi C."/>
            <person name="Clum A."/>
            <person name="Copeland A."/>
            <person name="Grisel N."/>
            <person name="Haridas S."/>
            <person name="Kipfer T."/>
            <person name="LaButti K."/>
            <person name="Lindquist E."/>
            <person name="Lipzen A."/>
            <person name="Maire R."/>
            <person name="Meier B."/>
            <person name="Mihaltcheva S."/>
            <person name="Molinier V."/>
            <person name="Murat C."/>
            <person name="Poggeler S."/>
            <person name="Quandt C.A."/>
            <person name="Sperisen C."/>
            <person name="Tritt A."/>
            <person name="Tisserant E."/>
            <person name="Crous P.W."/>
            <person name="Henrissat B."/>
            <person name="Nehls U."/>
            <person name="Egli S."/>
            <person name="Spatafora J.W."/>
            <person name="Grigoriev I.V."/>
            <person name="Martin F.M."/>
        </authorList>
    </citation>
    <scope>NUCLEOTIDE SEQUENCE [LARGE SCALE GENOMIC DNA]</scope>
    <source>
        <strain evidence="2 3">CBS 207.34</strain>
    </source>
</reference>
<accession>A0A8E2EMM5</accession>
<evidence type="ECO:0000313" key="3">
    <source>
        <dbReference type="Proteomes" id="UP000250140"/>
    </source>
</evidence>
<name>A0A8E2EMM5_9PEZI</name>
<dbReference type="EMBL" id="KV751118">
    <property type="protein sequence ID" value="OCL01516.1"/>
    <property type="molecule type" value="Genomic_DNA"/>
</dbReference>
<proteinExistence type="predicted"/>
<evidence type="ECO:0000256" key="1">
    <source>
        <dbReference type="SAM" id="MobiDB-lite"/>
    </source>
</evidence>
<sequence>MPAEQQPNIGALTFRRLYETCVKLGGAAARLGSRRRRGRVYPGFLGRPVAFSNARSQWLTYSLARRGCIEAGIGSSAVGLLLAARTMMGMTALRAVVSGLARAALHTFNQSYKRGGGRAGMRPTSRLGPRAGRACSKKDPEISSRKNKCREGEHGPRRAWRVSRGNKLNIVCKRSPWKSSLIHERYLALDPR</sequence>
<keyword evidence="3" id="KW-1185">Reference proteome</keyword>
<feature type="compositionally biased region" description="Basic and acidic residues" evidence="1">
    <location>
        <begin position="136"/>
        <end position="154"/>
    </location>
</feature>
<dbReference type="Proteomes" id="UP000250140">
    <property type="component" value="Unassembled WGS sequence"/>
</dbReference>
<organism evidence="2 3">
    <name type="scientific">Glonium stellatum</name>
    <dbReference type="NCBI Taxonomy" id="574774"/>
    <lineage>
        <taxon>Eukaryota</taxon>
        <taxon>Fungi</taxon>
        <taxon>Dikarya</taxon>
        <taxon>Ascomycota</taxon>
        <taxon>Pezizomycotina</taxon>
        <taxon>Dothideomycetes</taxon>
        <taxon>Pleosporomycetidae</taxon>
        <taxon>Gloniales</taxon>
        <taxon>Gloniaceae</taxon>
        <taxon>Glonium</taxon>
    </lineage>
</organism>
<feature type="region of interest" description="Disordered" evidence="1">
    <location>
        <begin position="113"/>
        <end position="154"/>
    </location>
</feature>
<protein>
    <submittedName>
        <fullName evidence="2">Uncharacterized protein</fullName>
    </submittedName>
</protein>